<reference evidence="5" key="1">
    <citation type="journal article" date="2020" name="Mol. Plant Microbe">
        <title>Rhizobial microsymbionts of the narrowly endemic Oxytropis species growing in Kamchatka are characterized by significant genetic diversity and possess a set of genes that are associated with T3SS and T6SS secretion systems and can affect the development of symbiosis.</title>
        <authorList>
            <person name="Safronova V."/>
            <person name="Guro P."/>
            <person name="Sazanova A."/>
            <person name="Kuznetsova I."/>
            <person name="Belimov A."/>
            <person name="Yakubov V."/>
            <person name="Chirak E."/>
            <person name="Afonin A."/>
            <person name="Gogolev Y."/>
            <person name="Andronov E."/>
            <person name="Tikhonovich I."/>
        </authorList>
    </citation>
    <scope>NUCLEOTIDE SEQUENCE [LARGE SCALE GENOMIC DNA]</scope>
    <source>
        <strain evidence="5">581</strain>
    </source>
</reference>
<evidence type="ECO:0000256" key="1">
    <source>
        <dbReference type="SAM" id="MobiDB-lite"/>
    </source>
</evidence>
<gene>
    <name evidence="4" type="ORF">HB776_25980</name>
</gene>
<name>A0A7G6U5I4_9BRAD</name>
<dbReference type="KEGG" id="trb:HB776_25980"/>
<dbReference type="PANTHER" id="PTHR36505:SF1">
    <property type="entry name" value="BLR1072 PROTEIN"/>
    <property type="match status" value="1"/>
</dbReference>
<evidence type="ECO:0000256" key="2">
    <source>
        <dbReference type="SAM" id="SignalP"/>
    </source>
</evidence>
<evidence type="ECO:0000313" key="5">
    <source>
        <dbReference type="Proteomes" id="UP000515291"/>
    </source>
</evidence>
<dbReference type="EMBL" id="CP050292">
    <property type="protein sequence ID" value="QND74266.1"/>
    <property type="molecule type" value="Genomic_DNA"/>
</dbReference>
<feature type="compositionally biased region" description="Pro residues" evidence="1">
    <location>
        <begin position="59"/>
        <end position="71"/>
    </location>
</feature>
<evidence type="ECO:0000259" key="3">
    <source>
        <dbReference type="Pfam" id="PF05239"/>
    </source>
</evidence>
<feature type="region of interest" description="Disordered" evidence="1">
    <location>
        <begin position="26"/>
        <end position="71"/>
    </location>
</feature>
<dbReference type="InterPro" id="IPR027275">
    <property type="entry name" value="PRC-brl_dom"/>
</dbReference>
<dbReference type="RefSeq" id="WP_184512899.1">
    <property type="nucleotide sequence ID" value="NZ_CP050292.1"/>
</dbReference>
<feature type="chain" id="PRO_5028821246" evidence="2">
    <location>
        <begin position="25"/>
        <end position="195"/>
    </location>
</feature>
<dbReference type="InterPro" id="IPR011033">
    <property type="entry name" value="PRC_barrel-like_sf"/>
</dbReference>
<sequence length="195" mass="20121">MPAIRIVAGLAVALALNAVAVCQAADAPVPPPASSEKSTPEAQPSVPSPAPDAAAVQPATPPVASTPPVPVAKPPSVTVIDAFDAKGILGRDVRSPASENMGRIADVIVDRAGQVRGAVIDFGGFLGVGSRKIVVDWGALHFWNVADKTASITLDLTREQVRAAPEYKDDQPIVVLGASGTLTPLRFPPLTMQER</sequence>
<keyword evidence="2" id="KW-0732">Signal</keyword>
<dbReference type="AlphaFoldDB" id="A0A7G6U5I4"/>
<feature type="domain" description="PRC-barrel" evidence="3">
    <location>
        <begin position="82"/>
        <end position="150"/>
    </location>
</feature>
<dbReference type="PANTHER" id="PTHR36505">
    <property type="entry name" value="BLR1072 PROTEIN"/>
    <property type="match status" value="1"/>
</dbReference>
<evidence type="ECO:0000313" key="4">
    <source>
        <dbReference type="EMBL" id="QND74266.1"/>
    </source>
</evidence>
<dbReference type="SUPFAM" id="SSF50346">
    <property type="entry name" value="PRC-barrel domain"/>
    <property type="match status" value="1"/>
</dbReference>
<dbReference type="Proteomes" id="UP000515291">
    <property type="component" value="Chromosome"/>
</dbReference>
<proteinExistence type="predicted"/>
<accession>A0A7G6U5I4</accession>
<feature type="signal peptide" evidence="2">
    <location>
        <begin position="1"/>
        <end position="24"/>
    </location>
</feature>
<dbReference type="Gene3D" id="2.30.30.240">
    <property type="entry name" value="PRC-barrel domain"/>
    <property type="match status" value="1"/>
</dbReference>
<protein>
    <submittedName>
        <fullName evidence="4">PRC-barrel domain containing protein</fullName>
    </submittedName>
</protein>
<dbReference type="Pfam" id="PF05239">
    <property type="entry name" value="PRC"/>
    <property type="match status" value="1"/>
</dbReference>
<organism evidence="4 5">
    <name type="scientific">Tardiphaga robiniae</name>
    <dbReference type="NCBI Taxonomy" id="943830"/>
    <lineage>
        <taxon>Bacteria</taxon>
        <taxon>Pseudomonadati</taxon>
        <taxon>Pseudomonadota</taxon>
        <taxon>Alphaproteobacteria</taxon>
        <taxon>Hyphomicrobiales</taxon>
        <taxon>Nitrobacteraceae</taxon>
        <taxon>Tardiphaga</taxon>
    </lineage>
</organism>